<reference evidence="2 3" key="1">
    <citation type="submission" date="2020-06" db="EMBL/GenBank/DDBJ databases">
        <title>Genome mining for natural products.</title>
        <authorList>
            <person name="Zhang B."/>
            <person name="Shi J."/>
            <person name="Ge H."/>
        </authorList>
    </citation>
    <scope>NUCLEOTIDE SEQUENCE [LARGE SCALE GENOMIC DNA]</scope>
    <source>
        <strain evidence="2 3">NA02069</strain>
    </source>
</reference>
<dbReference type="RefSeq" id="WP_176573656.1">
    <property type="nucleotide sequence ID" value="NZ_CBDRGH010000061.1"/>
</dbReference>
<organism evidence="2 3">
    <name type="scientific">Streptomyces chartreusis</name>
    <dbReference type="NCBI Taxonomy" id="1969"/>
    <lineage>
        <taxon>Bacteria</taxon>
        <taxon>Bacillati</taxon>
        <taxon>Actinomycetota</taxon>
        <taxon>Actinomycetes</taxon>
        <taxon>Kitasatosporales</taxon>
        <taxon>Streptomycetaceae</taxon>
        <taxon>Streptomyces</taxon>
    </lineage>
</organism>
<feature type="compositionally biased region" description="Polar residues" evidence="1">
    <location>
        <begin position="172"/>
        <end position="185"/>
    </location>
</feature>
<name>A0A7I0Y8W0_STRCX</name>
<protein>
    <submittedName>
        <fullName evidence="2">Uncharacterized protein</fullName>
    </submittedName>
</protein>
<feature type="region of interest" description="Disordered" evidence="1">
    <location>
        <begin position="64"/>
        <end position="121"/>
    </location>
</feature>
<accession>A0A7I0Y8W0</accession>
<dbReference type="Proteomes" id="UP000509418">
    <property type="component" value="Chromosome"/>
</dbReference>
<evidence type="ECO:0000313" key="2">
    <source>
        <dbReference type="EMBL" id="QKZ15941.1"/>
    </source>
</evidence>
<dbReference type="AlphaFoldDB" id="A0A7I0Y8W0"/>
<proteinExistence type="predicted"/>
<feature type="region of interest" description="Disordered" evidence="1">
    <location>
        <begin position="134"/>
        <end position="158"/>
    </location>
</feature>
<dbReference type="EMBL" id="CP056041">
    <property type="protein sequence ID" value="QKZ15941.1"/>
    <property type="molecule type" value="Genomic_DNA"/>
</dbReference>
<dbReference type="InterPro" id="IPR036388">
    <property type="entry name" value="WH-like_DNA-bd_sf"/>
</dbReference>
<dbReference type="Gene3D" id="1.10.10.10">
    <property type="entry name" value="Winged helix-like DNA-binding domain superfamily/Winged helix DNA-binding domain"/>
    <property type="match status" value="1"/>
</dbReference>
<keyword evidence="3" id="KW-1185">Reference proteome</keyword>
<evidence type="ECO:0000313" key="3">
    <source>
        <dbReference type="Proteomes" id="UP000509418"/>
    </source>
</evidence>
<sequence>MTETISETTELTSQYSAQVTDDLDRNLKEQGRINGEIEVLQAQLTSLQRDQNVLMSIQHALEVPTAPATSTVEPDGAVPAPRKKAADDATQPTGTKTGAAARKRTTKESALQAPTAPARSSTLVNLVREYLAGQSEPRSAGEITTALGQQHPERTVKTTVVRTTLEGLVAKSQAQRSKQGSSVFYTTPDPVASATSGGEGPGPQQSE</sequence>
<feature type="region of interest" description="Disordered" evidence="1">
    <location>
        <begin position="171"/>
        <end position="207"/>
    </location>
</feature>
<evidence type="ECO:0000256" key="1">
    <source>
        <dbReference type="SAM" id="MobiDB-lite"/>
    </source>
</evidence>
<gene>
    <name evidence="2" type="ORF">HUT05_00030</name>
</gene>